<dbReference type="Pfam" id="PF05557">
    <property type="entry name" value="MAD"/>
    <property type="match status" value="1"/>
</dbReference>
<evidence type="ECO:0000256" key="5">
    <source>
        <dbReference type="ARBA" id="ARBA00023242"/>
    </source>
</evidence>
<evidence type="ECO:0000256" key="1">
    <source>
        <dbReference type="ARBA" id="ARBA00004123"/>
    </source>
</evidence>
<dbReference type="Proteomes" id="UP001431209">
    <property type="component" value="Unassembled WGS sequence"/>
</dbReference>
<dbReference type="SUPFAM" id="SSF75704">
    <property type="entry name" value="Mitotic arrest deficient-like 1, Mad1"/>
    <property type="match status" value="1"/>
</dbReference>
<dbReference type="InterPro" id="IPR008672">
    <property type="entry name" value="Mad1"/>
</dbReference>
<comment type="similarity">
    <text evidence="2">Belongs to the MAD1 family.</text>
</comment>
<evidence type="ECO:0000256" key="3">
    <source>
        <dbReference type="ARBA" id="ARBA00022618"/>
    </source>
</evidence>
<evidence type="ECO:0000256" key="4">
    <source>
        <dbReference type="ARBA" id="ARBA00022776"/>
    </source>
</evidence>
<dbReference type="PANTHER" id="PTHR23168">
    <property type="entry name" value="MITOTIC SPINDLE ASSEMBLY CHECKPOINT PROTEIN MAD1 MITOTIC ARREST DEFICIENT-LIKE PROTEIN 1"/>
    <property type="match status" value="1"/>
</dbReference>
<feature type="coiled-coil region" evidence="7">
    <location>
        <begin position="18"/>
        <end position="66"/>
    </location>
</feature>
<sequence length="596" mass="69476">MGNLEERRSELFEIRSEMEVIKKSLENAIRDKQSLKQDLERQTNLNEQLSLEVELLREDVLKAKETSRTQNEDSNRADQELIKAKAQHNEELRAIKTTHENKMIVLKTQFEQEIQQLKSDSQKLTQNNLDLRIEADKLRLEKSASENELLTFKKKLSDATQKLSEDRTEMLNEQLQQSQVRIAALESSQTSESDKQSLLMLTGRCESLEAELASYKKQQNDFKRVKMDLEKAYLDNASLKDRANRLENTQSEIAELKSSVVKLNIDLLDWSRAFPNQTPIQVSTHLRQIESNNKNNSKLTDTIREELYNANNDIQRIQQTANQHENTISKLREELEEAFTKSNTLENEVTLLKKELERKNSQLESFKLESQMTQEQRMTENENTISRLQSELKDSETTMIENQKRINLLEQQIAHHDHRLGRGDVNKENFKVLHMSINPELKAMSEKEDLSGLKAKNKLLSTLVEDLKKKCQDQGSVSSSEMNKKIEDYELSIKRLKEVFKKRIDDFRRVIYLLFGFRIDVERETLFKLSSMYAEAEDDFVVFSRKDEKTLNLLESDFANSLEPRVMDQLTRLKSIPAFLSTITLDLMSKQTVFLS</sequence>
<keyword evidence="5" id="KW-0539">Nucleus</keyword>
<keyword evidence="7" id="KW-0175">Coiled coil</keyword>
<keyword evidence="4" id="KW-0498">Mitosis</keyword>
<evidence type="ECO:0000313" key="9">
    <source>
        <dbReference type="Proteomes" id="UP001431209"/>
    </source>
</evidence>
<proteinExistence type="inferred from homology"/>
<reference evidence="8 9" key="1">
    <citation type="submission" date="2024-03" db="EMBL/GenBank/DDBJ databases">
        <title>The Acrasis kona genome and developmental transcriptomes reveal deep origins of eukaryotic multicellular pathways.</title>
        <authorList>
            <person name="Sheikh S."/>
            <person name="Fu C.-J."/>
            <person name="Brown M.W."/>
            <person name="Baldauf S.L."/>
        </authorList>
    </citation>
    <scope>NUCLEOTIDE SEQUENCE [LARGE SCALE GENOMIC DNA]</scope>
    <source>
        <strain evidence="8 9">ATCC MYA-3509</strain>
    </source>
</reference>
<evidence type="ECO:0000256" key="7">
    <source>
        <dbReference type="SAM" id="Coils"/>
    </source>
</evidence>
<dbReference type="GO" id="GO:0051301">
    <property type="term" value="P:cell division"/>
    <property type="evidence" value="ECO:0007669"/>
    <property type="project" value="UniProtKB-KW"/>
</dbReference>
<dbReference type="GO" id="GO:0051315">
    <property type="term" value="P:attachment of mitotic spindle microtubules to kinetochore"/>
    <property type="evidence" value="ECO:0007669"/>
    <property type="project" value="TreeGrafter"/>
</dbReference>
<protein>
    <submittedName>
        <fullName evidence="8">Mitotic spindle assembly checkpoint protein MAD1</fullName>
    </submittedName>
</protein>
<evidence type="ECO:0000313" key="8">
    <source>
        <dbReference type="EMBL" id="KAL0489556.1"/>
    </source>
</evidence>
<dbReference type="Gene3D" id="3.30.457.60">
    <property type="match status" value="1"/>
</dbReference>
<dbReference type="GO" id="GO:0000776">
    <property type="term" value="C:kinetochore"/>
    <property type="evidence" value="ECO:0007669"/>
    <property type="project" value="TreeGrafter"/>
</dbReference>
<dbReference type="GO" id="GO:0007094">
    <property type="term" value="P:mitotic spindle assembly checkpoint signaling"/>
    <property type="evidence" value="ECO:0007669"/>
    <property type="project" value="InterPro"/>
</dbReference>
<feature type="coiled-coil region" evidence="7">
    <location>
        <begin position="307"/>
        <end position="412"/>
    </location>
</feature>
<dbReference type="Gene3D" id="6.10.250.90">
    <property type="match status" value="1"/>
</dbReference>
<feature type="coiled-coil region" evidence="7">
    <location>
        <begin position="450"/>
        <end position="499"/>
    </location>
</feature>
<comment type="subcellular location">
    <subcellularLocation>
        <location evidence="1">Nucleus</location>
    </subcellularLocation>
</comment>
<feature type="coiled-coil region" evidence="7">
    <location>
        <begin position="107"/>
        <end position="266"/>
    </location>
</feature>
<name>A0AAW2ZK71_9EUKA</name>
<organism evidence="8 9">
    <name type="scientific">Acrasis kona</name>
    <dbReference type="NCBI Taxonomy" id="1008807"/>
    <lineage>
        <taxon>Eukaryota</taxon>
        <taxon>Discoba</taxon>
        <taxon>Heterolobosea</taxon>
        <taxon>Tetramitia</taxon>
        <taxon>Eutetramitia</taxon>
        <taxon>Acrasidae</taxon>
        <taxon>Acrasis</taxon>
    </lineage>
</organism>
<dbReference type="PANTHER" id="PTHR23168:SF0">
    <property type="entry name" value="MITOTIC SPINDLE ASSEMBLY CHECKPOINT PROTEIN MAD1"/>
    <property type="match status" value="1"/>
</dbReference>
<keyword evidence="9" id="KW-1185">Reference proteome</keyword>
<comment type="caution">
    <text evidence="8">The sequence shown here is derived from an EMBL/GenBank/DDBJ whole genome shotgun (WGS) entry which is preliminary data.</text>
</comment>
<gene>
    <name evidence="8" type="ORF">AKO1_010418</name>
</gene>
<accession>A0AAW2ZK71</accession>
<evidence type="ECO:0000256" key="2">
    <source>
        <dbReference type="ARBA" id="ARBA00008029"/>
    </source>
</evidence>
<evidence type="ECO:0000256" key="6">
    <source>
        <dbReference type="ARBA" id="ARBA00023306"/>
    </source>
</evidence>
<keyword evidence="3" id="KW-0132">Cell division</keyword>
<dbReference type="EMBL" id="JAOPGA020001569">
    <property type="protein sequence ID" value="KAL0489556.1"/>
    <property type="molecule type" value="Genomic_DNA"/>
</dbReference>
<dbReference type="AlphaFoldDB" id="A0AAW2ZK71"/>
<dbReference type="Gene3D" id="1.20.5.170">
    <property type="match status" value="1"/>
</dbReference>
<dbReference type="GO" id="GO:0072686">
    <property type="term" value="C:mitotic spindle"/>
    <property type="evidence" value="ECO:0007669"/>
    <property type="project" value="TreeGrafter"/>
</dbReference>
<keyword evidence="6" id="KW-0131">Cell cycle</keyword>
<dbReference type="GO" id="GO:0005635">
    <property type="term" value="C:nuclear envelope"/>
    <property type="evidence" value="ECO:0007669"/>
    <property type="project" value="TreeGrafter"/>
</dbReference>